<protein>
    <submittedName>
        <fullName evidence="2">GH20060</fullName>
    </submittedName>
</protein>
<dbReference type="InParanoid" id="B4J7B9"/>
<dbReference type="OrthoDB" id="7458733at2759"/>
<reference evidence="2 3" key="1">
    <citation type="journal article" date="2007" name="Nature">
        <title>Evolution of genes and genomes on the Drosophila phylogeny.</title>
        <authorList>
            <consortium name="Drosophila 12 Genomes Consortium"/>
            <person name="Clark A.G."/>
            <person name="Eisen M.B."/>
            <person name="Smith D.R."/>
            <person name="Bergman C.M."/>
            <person name="Oliver B."/>
            <person name="Markow T.A."/>
            <person name="Kaufman T.C."/>
            <person name="Kellis M."/>
            <person name="Gelbart W."/>
            <person name="Iyer V.N."/>
            <person name="Pollard D.A."/>
            <person name="Sackton T.B."/>
            <person name="Larracuente A.M."/>
            <person name="Singh N.D."/>
            <person name="Abad J.P."/>
            <person name="Abt D.N."/>
            <person name="Adryan B."/>
            <person name="Aguade M."/>
            <person name="Akashi H."/>
            <person name="Anderson W.W."/>
            <person name="Aquadro C.F."/>
            <person name="Ardell D.H."/>
            <person name="Arguello R."/>
            <person name="Artieri C.G."/>
            <person name="Barbash D.A."/>
            <person name="Barker D."/>
            <person name="Barsanti P."/>
            <person name="Batterham P."/>
            <person name="Batzoglou S."/>
            <person name="Begun D."/>
            <person name="Bhutkar A."/>
            <person name="Blanco E."/>
            <person name="Bosak S.A."/>
            <person name="Bradley R.K."/>
            <person name="Brand A.D."/>
            <person name="Brent M.R."/>
            <person name="Brooks A.N."/>
            <person name="Brown R.H."/>
            <person name="Butlin R.K."/>
            <person name="Caggese C."/>
            <person name="Calvi B.R."/>
            <person name="Bernardo de Carvalho A."/>
            <person name="Caspi A."/>
            <person name="Castrezana S."/>
            <person name="Celniker S.E."/>
            <person name="Chang J.L."/>
            <person name="Chapple C."/>
            <person name="Chatterji S."/>
            <person name="Chinwalla A."/>
            <person name="Civetta A."/>
            <person name="Clifton S.W."/>
            <person name="Comeron J.M."/>
            <person name="Costello J.C."/>
            <person name="Coyne J.A."/>
            <person name="Daub J."/>
            <person name="David R.G."/>
            <person name="Delcher A.L."/>
            <person name="Delehaunty K."/>
            <person name="Do C.B."/>
            <person name="Ebling H."/>
            <person name="Edwards K."/>
            <person name="Eickbush T."/>
            <person name="Evans J.D."/>
            <person name="Filipski A."/>
            <person name="Findeiss S."/>
            <person name="Freyhult E."/>
            <person name="Fulton L."/>
            <person name="Fulton R."/>
            <person name="Garcia A.C."/>
            <person name="Gardiner A."/>
            <person name="Garfield D.A."/>
            <person name="Garvin B.E."/>
            <person name="Gibson G."/>
            <person name="Gilbert D."/>
            <person name="Gnerre S."/>
            <person name="Godfrey J."/>
            <person name="Good R."/>
            <person name="Gotea V."/>
            <person name="Gravely B."/>
            <person name="Greenberg A.J."/>
            <person name="Griffiths-Jones S."/>
            <person name="Gross S."/>
            <person name="Guigo R."/>
            <person name="Gustafson E.A."/>
            <person name="Haerty W."/>
            <person name="Hahn M.W."/>
            <person name="Halligan D.L."/>
            <person name="Halpern A.L."/>
            <person name="Halter G.M."/>
            <person name="Han M.V."/>
            <person name="Heger A."/>
            <person name="Hillier L."/>
            <person name="Hinrichs A.S."/>
            <person name="Holmes I."/>
            <person name="Hoskins R.A."/>
            <person name="Hubisz M.J."/>
            <person name="Hultmark D."/>
            <person name="Huntley M.A."/>
            <person name="Jaffe D.B."/>
            <person name="Jagadeeshan S."/>
            <person name="Jeck W.R."/>
            <person name="Johnson J."/>
            <person name="Jones C.D."/>
            <person name="Jordan W.C."/>
            <person name="Karpen G.H."/>
            <person name="Kataoka E."/>
            <person name="Keightley P.D."/>
            <person name="Kheradpour P."/>
            <person name="Kirkness E.F."/>
            <person name="Koerich L.B."/>
            <person name="Kristiansen K."/>
            <person name="Kudrna D."/>
            <person name="Kulathinal R.J."/>
            <person name="Kumar S."/>
            <person name="Kwok R."/>
            <person name="Lander E."/>
            <person name="Langley C.H."/>
            <person name="Lapoint R."/>
            <person name="Lazzaro B.P."/>
            <person name="Lee S.J."/>
            <person name="Levesque L."/>
            <person name="Li R."/>
            <person name="Lin C.F."/>
            <person name="Lin M.F."/>
            <person name="Lindblad-Toh K."/>
            <person name="Llopart A."/>
            <person name="Long M."/>
            <person name="Low L."/>
            <person name="Lozovsky E."/>
            <person name="Lu J."/>
            <person name="Luo M."/>
            <person name="Machado C.A."/>
            <person name="Makalowski W."/>
            <person name="Marzo M."/>
            <person name="Matsuda M."/>
            <person name="Matzkin L."/>
            <person name="McAllister B."/>
            <person name="McBride C.S."/>
            <person name="McKernan B."/>
            <person name="McKernan K."/>
            <person name="Mendez-Lago M."/>
            <person name="Minx P."/>
            <person name="Mollenhauer M.U."/>
            <person name="Montooth K."/>
            <person name="Mount S.M."/>
            <person name="Mu X."/>
            <person name="Myers E."/>
            <person name="Negre B."/>
            <person name="Newfeld S."/>
            <person name="Nielsen R."/>
            <person name="Noor M.A."/>
            <person name="O'Grady P."/>
            <person name="Pachter L."/>
            <person name="Papaceit M."/>
            <person name="Parisi M.J."/>
            <person name="Parisi M."/>
            <person name="Parts L."/>
            <person name="Pedersen J.S."/>
            <person name="Pesole G."/>
            <person name="Phillippy A.M."/>
            <person name="Ponting C.P."/>
            <person name="Pop M."/>
            <person name="Porcelli D."/>
            <person name="Powell J.R."/>
            <person name="Prohaska S."/>
            <person name="Pruitt K."/>
            <person name="Puig M."/>
            <person name="Quesneville H."/>
            <person name="Ram K.R."/>
            <person name="Rand D."/>
            <person name="Rasmussen M.D."/>
            <person name="Reed L.K."/>
            <person name="Reenan R."/>
            <person name="Reily A."/>
            <person name="Remington K.A."/>
            <person name="Rieger T.T."/>
            <person name="Ritchie M.G."/>
            <person name="Robin C."/>
            <person name="Rogers Y.H."/>
            <person name="Rohde C."/>
            <person name="Rozas J."/>
            <person name="Rubenfield M.J."/>
            <person name="Ruiz A."/>
            <person name="Russo S."/>
            <person name="Salzberg S.L."/>
            <person name="Sanchez-Gracia A."/>
            <person name="Saranga D.J."/>
            <person name="Sato H."/>
            <person name="Schaeffer S.W."/>
            <person name="Schatz M.C."/>
            <person name="Schlenke T."/>
            <person name="Schwartz R."/>
            <person name="Segarra C."/>
            <person name="Singh R.S."/>
            <person name="Sirot L."/>
            <person name="Sirota M."/>
            <person name="Sisneros N.B."/>
            <person name="Smith C.D."/>
            <person name="Smith T.F."/>
            <person name="Spieth J."/>
            <person name="Stage D.E."/>
            <person name="Stark A."/>
            <person name="Stephan W."/>
            <person name="Strausberg R.L."/>
            <person name="Strempel S."/>
            <person name="Sturgill D."/>
            <person name="Sutton G."/>
            <person name="Sutton G.G."/>
            <person name="Tao W."/>
            <person name="Teichmann S."/>
            <person name="Tobari Y.N."/>
            <person name="Tomimura Y."/>
            <person name="Tsolas J.M."/>
            <person name="Valente V.L."/>
            <person name="Venter E."/>
            <person name="Venter J.C."/>
            <person name="Vicario S."/>
            <person name="Vieira F.G."/>
            <person name="Vilella A.J."/>
            <person name="Villasante A."/>
            <person name="Walenz B."/>
            <person name="Wang J."/>
            <person name="Wasserman M."/>
            <person name="Watts T."/>
            <person name="Wilson D."/>
            <person name="Wilson R.K."/>
            <person name="Wing R.A."/>
            <person name="Wolfner M.F."/>
            <person name="Wong A."/>
            <person name="Wong G.K."/>
            <person name="Wu C.I."/>
            <person name="Wu G."/>
            <person name="Yamamoto D."/>
            <person name="Yang H.P."/>
            <person name="Yang S.P."/>
            <person name="Yorke J.A."/>
            <person name="Yoshida K."/>
            <person name="Zdobnov E."/>
            <person name="Zhang P."/>
            <person name="Zhang Y."/>
            <person name="Zimin A.V."/>
            <person name="Baldwin J."/>
            <person name="Abdouelleil A."/>
            <person name="Abdulkadir J."/>
            <person name="Abebe A."/>
            <person name="Abera B."/>
            <person name="Abreu J."/>
            <person name="Acer S.C."/>
            <person name="Aftuck L."/>
            <person name="Alexander A."/>
            <person name="An P."/>
            <person name="Anderson E."/>
            <person name="Anderson S."/>
            <person name="Arachi H."/>
            <person name="Azer M."/>
            <person name="Bachantsang P."/>
            <person name="Barry A."/>
            <person name="Bayul T."/>
            <person name="Berlin A."/>
            <person name="Bessette D."/>
            <person name="Bloom T."/>
            <person name="Blye J."/>
            <person name="Boguslavskiy L."/>
            <person name="Bonnet C."/>
            <person name="Boukhgalter B."/>
            <person name="Bourzgui I."/>
            <person name="Brown A."/>
            <person name="Cahill P."/>
            <person name="Channer S."/>
            <person name="Cheshatsang Y."/>
            <person name="Chuda L."/>
            <person name="Citroen M."/>
            <person name="Collymore A."/>
            <person name="Cooke P."/>
            <person name="Costello M."/>
            <person name="D'Aco K."/>
            <person name="Daza R."/>
            <person name="De Haan G."/>
            <person name="DeGray S."/>
            <person name="DeMaso C."/>
            <person name="Dhargay N."/>
            <person name="Dooley K."/>
            <person name="Dooley E."/>
            <person name="Doricent M."/>
            <person name="Dorje P."/>
            <person name="Dorjee K."/>
            <person name="Dupes A."/>
            <person name="Elong R."/>
            <person name="Falk J."/>
            <person name="Farina A."/>
            <person name="Faro S."/>
            <person name="Ferguson D."/>
            <person name="Fisher S."/>
            <person name="Foley C.D."/>
            <person name="Franke A."/>
            <person name="Friedrich D."/>
            <person name="Gadbois L."/>
            <person name="Gearin G."/>
            <person name="Gearin C.R."/>
            <person name="Giannoukos G."/>
            <person name="Goode T."/>
            <person name="Graham J."/>
            <person name="Grandbois E."/>
            <person name="Grewal S."/>
            <person name="Gyaltsen K."/>
            <person name="Hafez N."/>
            <person name="Hagos B."/>
            <person name="Hall J."/>
            <person name="Henson C."/>
            <person name="Hollinger A."/>
            <person name="Honan T."/>
            <person name="Huard M.D."/>
            <person name="Hughes L."/>
            <person name="Hurhula B."/>
            <person name="Husby M.E."/>
            <person name="Kamat A."/>
            <person name="Kanga B."/>
            <person name="Kashin S."/>
            <person name="Khazanovich D."/>
            <person name="Kisner P."/>
            <person name="Lance K."/>
            <person name="Lara M."/>
            <person name="Lee W."/>
            <person name="Lennon N."/>
            <person name="Letendre F."/>
            <person name="LeVine R."/>
            <person name="Lipovsky A."/>
            <person name="Liu X."/>
            <person name="Liu J."/>
            <person name="Liu S."/>
            <person name="Lokyitsang T."/>
            <person name="Lokyitsang Y."/>
            <person name="Lubonja R."/>
            <person name="Lui A."/>
            <person name="MacDonald P."/>
            <person name="Magnisalis V."/>
            <person name="Maru K."/>
            <person name="Matthews C."/>
            <person name="McCusker W."/>
            <person name="McDonough S."/>
            <person name="Mehta T."/>
            <person name="Meldrim J."/>
            <person name="Meneus L."/>
            <person name="Mihai O."/>
            <person name="Mihalev A."/>
            <person name="Mihova T."/>
            <person name="Mittelman R."/>
            <person name="Mlenga V."/>
            <person name="Montmayeur A."/>
            <person name="Mulrain L."/>
            <person name="Navidi A."/>
            <person name="Naylor J."/>
            <person name="Negash T."/>
            <person name="Nguyen T."/>
            <person name="Nguyen N."/>
            <person name="Nicol R."/>
            <person name="Norbu C."/>
            <person name="Norbu N."/>
            <person name="Novod N."/>
            <person name="O'Neill B."/>
            <person name="Osman S."/>
            <person name="Markiewicz E."/>
            <person name="Oyono O.L."/>
            <person name="Patti C."/>
            <person name="Phunkhang P."/>
            <person name="Pierre F."/>
            <person name="Priest M."/>
            <person name="Raghuraman S."/>
            <person name="Rege F."/>
            <person name="Reyes R."/>
            <person name="Rise C."/>
            <person name="Rogov P."/>
            <person name="Ross K."/>
            <person name="Ryan E."/>
            <person name="Settipalli S."/>
            <person name="Shea T."/>
            <person name="Sherpa N."/>
            <person name="Shi L."/>
            <person name="Shih D."/>
            <person name="Sparrow T."/>
            <person name="Spaulding J."/>
            <person name="Stalker J."/>
            <person name="Stange-Thomann N."/>
            <person name="Stavropoulos S."/>
            <person name="Stone C."/>
            <person name="Strader C."/>
            <person name="Tesfaye S."/>
            <person name="Thomson T."/>
            <person name="Thoulutsang Y."/>
            <person name="Thoulutsang D."/>
            <person name="Topham K."/>
            <person name="Topping I."/>
            <person name="Tsamla T."/>
            <person name="Vassiliev H."/>
            <person name="Vo A."/>
            <person name="Wangchuk T."/>
            <person name="Wangdi T."/>
            <person name="Weiand M."/>
            <person name="Wilkinson J."/>
            <person name="Wilson A."/>
            <person name="Yadav S."/>
            <person name="Young G."/>
            <person name="Yu Q."/>
            <person name="Zembek L."/>
            <person name="Zhong D."/>
            <person name="Zimmer A."/>
            <person name="Zwirko Z."/>
            <person name="Jaffe D.B."/>
            <person name="Alvarez P."/>
            <person name="Brockman W."/>
            <person name="Butler J."/>
            <person name="Chin C."/>
            <person name="Gnerre S."/>
            <person name="Grabherr M."/>
            <person name="Kleber M."/>
            <person name="Mauceli E."/>
            <person name="MacCallum I."/>
        </authorList>
    </citation>
    <scope>NUCLEOTIDE SEQUENCE [LARGE SCALE GENOMIC DNA]</scope>
    <source>
        <strain evidence="3">Tucson 15287-2541.00</strain>
    </source>
</reference>
<evidence type="ECO:0000313" key="3">
    <source>
        <dbReference type="Proteomes" id="UP000001070"/>
    </source>
</evidence>
<feature type="compositionally biased region" description="Acidic residues" evidence="1">
    <location>
        <begin position="95"/>
        <end position="110"/>
    </location>
</feature>
<evidence type="ECO:0000256" key="1">
    <source>
        <dbReference type="SAM" id="MobiDB-lite"/>
    </source>
</evidence>
<dbReference type="EMBL" id="CH916367">
    <property type="protein sequence ID" value="EDW02137.1"/>
    <property type="molecule type" value="Genomic_DNA"/>
</dbReference>
<gene>
    <name evidence="2" type="primary">Dgri\GH20060</name>
    <name evidence="2" type="ORF">Dgri_GH20060</name>
</gene>
<dbReference type="OMA" id="DQNFIGQ"/>
<dbReference type="STRING" id="7222.B4J7B9"/>
<organism evidence="3">
    <name type="scientific">Drosophila grimshawi</name>
    <name type="common">Hawaiian fruit fly</name>
    <name type="synonym">Idiomyia grimshawi</name>
    <dbReference type="NCBI Taxonomy" id="7222"/>
    <lineage>
        <taxon>Eukaryota</taxon>
        <taxon>Metazoa</taxon>
        <taxon>Ecdysozoa</taxon>
        <taxon>Arthropoda</taxon>
        <taxon>Hexapoda</taxon>
        <taxon>Insecta</taxon>
        <taxon>Pterygota</taxon>
        <taxon>Neoptera</taxon>
        <taxon>Endopterygota</taxon>
        <taxon>Diptera</taxon>
        <taxon>Brachycera</taxon>
        <taxon>Muscomorpha</taxon>
        <taxon>Ephydroidea</taxon>
        <taxon>Drosophilidae</taxon>
        <taxon>Drosophila</taxon>
        <taxon>Hawaiian Drosophila</taxon>
    </lineage>
</organism>
<proteinExistence type="predicted"/>
<dbReference type="HOGENOM" id="CLU_039670_0_0_1"/>
<dbReference type="Proteomes" id="UP000001070">
    <property type="component" value="Unassembled WGS sequence"/>
</dbReference>
<name>B4J7B9_DROGR</name>
<dbReference type="AlphaFoldDB" id="B4J7B9"/>
<feature type="compositionally biased region" description="Low complexity" evidence="1">
    <location>
        <begin position="84"/>
        <end position="94"/>
    </location>
</feature>
<keyword evidence="3" id="KW-1185">Reference proteome</keyword>
<dbReference type="FunCoup" id="B4J7B9">
    <property type="interactions" value="8"/>
</dbReference>
<accession>B4J7B9</accession>
<feature type="region of interest" description="Disordered" evidence="1">
    <location>
        <begin position="16"/>
        <end position="123"/>
    </location>
</feature>
<feature type="compositionally biased region" description="Low complexity" evidence="1">
    <location>
        <begin position="54"/>
        <end position="65"/>
    </location>
</feature>
<feature type="compositionally biased region" description="Low complexity" evidence="1">
    <location>
        <begin position="38"/>
        <end position="47"/>
    </location>
</feature>
<dbReference type="eggNOG" id="ENOG502RCQ7">
    <property type="taxonomic scope" value="Eukaryota"/>
</dbReference>
<sequence length="547" mass="62230">MTVKVAMCPPHGHDVAAMPADDVNDDDDVGIAAGGDAAGQQQQLADAMRGLGLTTTTTTTTSKSKNTTHEHAEKPVNSCTQRVPSTSRRTPSTSSEDDDDEEDAEDEEEEQHQQQEEQQHSWLPIADLTSVANASDRYSDIIQLLSRQKTSRTSLDLGSSNWAMADGYDLSAYNQINGVWPLGHPLPLPDWDSAVEPAKDVLIFENVWQYEELNGIVETALQRMLEETHYNTVNLFVDFYRSFKRTRRSDLRSFFQFYDVPINRRHHMCVSLAFEIIARLVQMFPQLGNYLYVVSCEEQVGDCNDYVLMDEEYGMKTADAGVEKEHVMVAMRFAIGERRGVMILDPGYHVGRAVTVMNDQSYPHTGWFNQSMEPHLQRDYCYSFSQQSDKFVEWKEREIRGDEASFKTSLIYIVQEYMTAVDVTVRRNLVYNFRSLLSRDAKGRVYAGLYFPLVSNVQEAHLTLFYDGPNEQRVKAKLMFSVFKVAKGKQLPDYVLQHLVKLAPQMNMSQLELTELCKSLCEVVSDQNFIGQVLAINDDINVMSMEN</sequence>
<evidence type="ECO:0000313" key="2">
    <source>
        <dbReference type="EMBL" id="EDW02137.1"/>
    </source>
</evidence>
<dbReference type="PhylomeDB" id="B4J7B9"/>